<accession>A0A2N6Q6T2</accession>
<proteinExistence type="predicted"/>
<gene>
    <name evidence="1" type="ORF">CJ232_04215</name>
</gene>
<organism evidence="1 2">
    <name type="scientific">Hoylesella timonensis</name>
    <dbReference type="NCBI Taxonomy" id="386414"/>
    <lineage>
        <taxon>Bacteria</taxon>
        <taxon>Pseudomonadati</taxon>
        <taxon>Bacteroidota</taxon>
        <taxon>Bacteroidia</taxon>
        <taxon>Bacteroidales</taxon>
        <taxon>Prevotellaceae</taxon>
        <taxon>Hoylesella</taxon>
    </lineage>
</organism>
<name>A0A2N6Q6T2_9BACT</name>
<comment type="caution">
    <text evidence="1">The sequence shown here is derived from an EMBL/GenBank/DDBJ whole genome shotgun (WGS) entry which is preliminary data.</text>
</comment>
<protein>
    <submittedName>
        <fullName evidence="1">Chromosome partitioning protein ParB</fullName>
    </submittedName>
</protein>
<evidence type="ECO:0000313" key="2">
    <source>
        <dbReference type="Proteomes" id="UP000235661"/>
    </source>
</evidence>
<dbReference type="EMBL" id="PNGI01000006">
    <property type="protein sequence ID" value="PMC10709.1"/>
    <property type="molecule type" value="Genomic_DNA"/>
</dbReference>
<dbReference type="RefSeq" id="WP_102188084.1">
    <property type="nucleotide sequence ID" value="NZ_PNGI01000006.1"/>
</dbReference>
<dbReference type="AlphaFoldDB" id="A0A2N6Q6T2"/>
<dbReference type="Proteomes" id="UP000235661">
    <property type="component" value="Unassembled WGS sequence"/>
</dbReference>
<reference evidence="1 2" key="1">
    <citation type="submission" date="2017-09" db="EMBL/GenBank/DDBJ databases">
        <title>Bacterial strain isolated from the female urinary microbiota.</title>
        <authorList>
            <person name="Thomas-White K."/>
            <person name="Kumar N."/>
            <person name="Forster S."/>
            <person name="Putonti C."/>
            <person name="Lawley T."/>
            <person name="Wolfe A.J."/>
        </authorList>
    </citation>
    <scope>NUCLEOTIDE SEQUENCE [LARGE SCALE GENOMIC DNA]</scope>
    <source>
        <strain evidence="1 2">UMB0818</strain>
    </source>
</reference>
<sequence>MEQLQLFSDEEMLSEKKLKKRKGRQETLEDYDSFVKKFDQERAKTTDDCYTPPAIYEAVLDWLKSKVDLSGKEIMRPFYPGGDYKTELYHSNCVVVDNPPFSILSEITTFYIAMGVKFFLFAPALTLTSASIARRKNVDVTYIVCGVTVTYANGAGVNTSFVSNLFEDVRLWCCHELYKAVKDVNDQLLQDKKVNLPKYVYPNNVTSAALLGKIAKGADLKIMKDDCYQISQLQSQKRLGKGIFGNGFLLSDKAAAEKEVVGKEAIKNAAIEKAEKESKVAERAAAEAIVWELSESEKRIIKQLGKKNENNI</sequence>
<evidence type="ECO:0000313" key="1">
    <source>
        <dbReference type="EMBL" id="PMC10709.1"/>
    </source>
</evidence>